<evidence type="ECO:0000313" key="1">
    <source>
        <dbReference type="EMBL" id="KTW26797.1"/>
    </source>
</evidence>
<sequence>MDHTVRTDNTPRQTACLVDGQHIELFVQGFLDCILVIVTMRGSVSEWVSVSLNSIVSAMRETFIAEEDGLGLPYLSPKLLLGASHRPHADMACMYASQIATHIVQNQPKEQRTVLVGLGLDWKQSIDTQQNLYKEIIKMLEECRVW</sequence>
<name>A0A0W4ZEJ7_PNEJ7</name>
<dbReference type="AlphaFoldDB" id="A0A0W4ZEJ7"/>
<dbReference type="InterPro" id="IPR018788">
    <property type="entry name" value="Proteasome_assmbl_chp_3"/>
</dbReference>
<dbReference type="eggNOG" id="ENOG502S447">
    <property type="taxonomic scope" value="Eukaryota"/>
</dbReference>
<reference evidence="2" key="1">
    <citation type="journal article" date="2016" name="Nat. Commun.">
        <title>Genome analysis of three Pneumocystis species reveals adaptation mechanisms to life exclusively in mammalian hosts.</title>
        <authorList>
            <person name="Ma L."/>
            <person name="Chen Z."/>
            <person name="Huang D.W."/>
            <person name="Kutty G."/>
            <person name="Ishihara M."/>
            <person name="Wang H."/>
            <person name="Abouelleil A."/>
            <person name="Bishop L."/>
            <person name="Davey E."/>
            <person name="Deng R."/>
            <person name="Deng X."/>
            <person name="Fan L."/>
            <person name="Fantoni G."/>
            <person name="Fitzgerald M."/>
            <person name="Gogineni E."/>
            <person name="Goldberg J.M."/>
            <person name="Handley G."/>
            <person name="Hu X."/>
            <person name="Huber C."/>
            <person name="Jiao X."/>
            <person name="Jones K."/>
            <person name="Levin J.Z."/>
            <person name="Liu Y."/>
            <person name="Macdonald P."/>
            <person name="Melnikov A."/>
            <person name="Raley C."/>
            <person name="Sassi M."/>
            <person name="Sherman B.T."/>
            <person name="Song X."/>
            <person name="Sykes S."/>
            <person name="Tran B."/>
            <person name="Walsh L."/>
            <person name="Xia Y."/>
            <person name="Yang J."/>
            <person name="Young S."/>
            <person name="Zeng Q."/>
            <person name="Zheng X."/>
            <person name="Stephens R."/>
            <person name="Nusbaum C."/>
            <person name="Birren B.W."/>
            <person name="Azadi P."/>
            <person name="Lempicki R.A."/>
            <person name="Cuomo C.A."/>
            <person name="Kovacs J.A."/>
        </authorList>
    </citation>
    <scope>NUCLEOTIDE SEQUENCE [LARGE SCALE GENOMIC DNA]</scope>
    <source>
        <strain evidence="2">RU7</strain>
    </source>
</reference>
<dbReference type="GeneID" id="28941777"/>
<dbReference type="Gene3D" id="3.30.230.90">
    <property type="match status" value="1"/>
</dbReference>
<dbReference type="OrthoDB" id="5593278at2759"/>
<protein>
    <submittedName>
        <fullName evidence="1">Uncharacterized protein</fullName>
    </submittedName>
</protein>
<dbReference type="PANTHER" id="PTHR31051">
    <property type="entry name" value="PROTEASOME ASSEMBLY CHAPERONE 3"/>
    <property type="match status" value="1"/>
</dbReference>
<proteinExistence type="predicted"/>
<dbReference type="RefSeq" id="XP_018228128.1">
    <property type="nucleotide sequence ID" value="XM_018375522.1"/>
</dbReference>
<dbReference type="GO" id="GO:0043248">
    <property type="term" value="P:proteasome assembly"/>
    <property type="evidence" value="ECO:0007669"/>
    <property type="project" value="InterPro"/>
</dbReference>
<evidence type="ECO:0000313" key="2">
    <source>
        <dbReference type="Proteomes" id="UP000053447"/>
    </source>
</evidence>
<organism evidence="1 2">
    <name type="scientific">Pneumocystis jirovecii (strain RU7)</name>
    <name type="common">Human pneumocystis pneumonia agent</name>
    <dbReference type="NCBI Taxonomy" id="1408657"/>
    <lineage>
        <taxon>Eukaryota</taxon>
        <taxon>Fungi</taxon>
        <taxon>Dikarya</taxon>
        <taxon>Ascomycota</taxon>
        <taxon>Taphrinomycotina</taxon>
        <taxon>Pneumocystomycetes</taxon>
        <taxon>Pneumocystaceae</taxon>
        <taxon>Pneumocystis</taxon>
    </lineage>
</organism>
<dbReference type="PANTHER" id="PTHR31051:SF1">
    <property type="entry name" value="PROTEASOME ASSEMBLY CHAPERONE 3"/>
    <property type="match status" value="1"/>
</dbReference>
<dbReference type="EMBL" id="LFWA01000016">
    <property type="protein sequence ID" value="KTW26797.1"/>
    <property type="molecule type" value="Genomic_DNA"/>
</dbReference>
<dbReference type="VEuPathDB" id="FungiDB:T551_03259"/>
<dbReference type="STRING" id="1408657.A0A0W4ZEJ7"/>
<dbReference type="Proteomes" id="UP000053447">
    <property type="component" value="Unassembled WGS sequence"/>
</dbReference>
<dbReference type="Pfam" id="PF10178">
    <property type="entry name" value="PAC3"/>
    <property type="match status" value="1"/>
</dbReference>
<accession>A0A0W4ZEJ7</accession>
<dbReference type="InterPro" id="IPR053720">
    <property type="entry name" value="Psm_Assembly_Chaperone"/>
</dbReference>
<keyword evidence="2" id="KW-1185">Reference proteome</keyword>
<comment type="caution">
    <text evidence="1">The sequence shown here is derived from an EMBL/GenBank/DDBJ whole genome shotgun (WGS) entry which is preliminary data.</text>
</comment>
<gene>
    <name evidence="1" type="ORF">T551_03259</name>
</gene>